<dbReference type="InterPro" id="IPR025380">
    <property type="entry name" value="DUF4369"/>
</dbReference>
<geneLocation type="plasmid" evidence="2 3">
    <name>pSLIN03</name>
</geneLocation>
<keyword evidence="3" id="KW-1185">Reference proteome</keyword>
<dbReference type="RefSeq" id="WP_012931432.1">
    <property type="nucleotide sequence ID" value="NC_013733.1"/>
</dbReference>
<accession>D2QVX3</accession>
<dbReference type="Pfam" id="PF14289">
    <property type="entry name" value="DUF4369"/>
    <property type="match status" value="1"/>
</dbReference>
<feature type="domain" description="DUF4369" evidence="1">
    <location>
        <begin position="24"/>
        <end position="112"/>
    </location>
</feature>
<gene>
    <name evidence="2" type="ordered locus">Slin_7012</name>
</gene>
<dbReference type="EMBL" id="CP001772">
    <property type="protein sequence ID" value="ADB42955.1"/>
    <property type="molecule type" value="Genomic_DNA"/>
</dbReference>
<sequence length="231" mass="26593">MRISLTLLILLYFAGSSIAQSLLTIRGKTDDLQSSQVYLFFVNPAQSDTTLVDSATVTRQQFSFKKSLQEPKQAFLRLRNHSKKVAFLWDNPIEVNFSDRSPTSSSVTNSVATTEWYDFTAGIDSTHEQQVVVFANQKAALLRQKPQKGVTYDSNRVMSFVRTGIDLMQVRRRQLITFRERHPLSWVNLYLLCWYRSELGRASVYQLMRQLPTHLKESALYGQLDLALQEM</sequence>
<evidence type="ECO:0000313" key="3">
    <source>
        <dbReference type="Proteomes" id="UP000002028"/>
    </source>
</evidence>
<proteinExistence type="predicted"/>
<evidence type="ECO:0000313" key="2">
    <source>
        <dbReference type="EMBL" id="ADB42955.1"/>
    </source>
</evidence>
<dbReference type="KEGG" id="sli:Slin_7012"/>
<dbReference type="Proteomes" id="UP000002028">
    <property type="component" value="Plasmid pSLIN03"/>
</dbReference>
<protein>
    <recommendedName>
        <fullName evidence="1">DUF4369 domain-containing protein</fullName>
    </recommendedName>
</protein>
<dbReference type="HOGENOM" id="CLU_1199184_0_0_10"/>
<organism evidence="2 3">
    <name type="scientific">Spirosoma linguale (strain ATCC 33905 / DSM 74 / LMG 10896 / Claus 1)</name>
    <dbReference type="NCBI Taxonomy" id="504472"/>
    <lineage>
        <taxon>Bacteria</taxon>
        <taxon>Pseudomonadati</taxon>
        <taxon>Bacteroidota</taxon>
        <taxon>Cytophagia</taxon>
        <taxon>Cytophagales</taxon>
        <taxon>Cytophagaceae</taxon>
        <taxon>Spirosoma</taxon>
    </lineage>
</organism>
<reference evidence="2 3" key="1">
    <citation type="journal article" date="2010" name="Stand. Genomic Sci.">
        <title>Complete genome sequence of Spirosoma linguale type strain (1).</title>
        <authorList>
            <person name="Lail K."/>
            <person name="Sikorski J."/>
            <person name="Saunders E."/>
            <person name="Lapidus A."/>
            <person name="Glavina Del Rio T."/>
            <person name="Copeland A."/>
            <person name="Tice H."/>
            <person name="Cheng J.-F."/>
            <person name="Lucas S."/>
            <person name="Nolan M."/>
            <person name="Bruce D."/>
            <person name="Goodwin L."/>
            <person name="Pitluck S."/>
            <person name="Ivanova N."/>
            <person name="Mavromatis K."/>
            <person name="Ovchinnikova G."/>
            <person name="Pati A."/>
            <person name="Chen A."/>
            <person name="Palaniappan K."/>
            <person name="Land M."/>
            <person name="Hauser L."/>
            <person name="Chang Y.-J."/>
            <person name="Jeffries C.D."/>
            <person name="Chain P."/>
            <person name="Brettin T."/>
            <person name="Detter J.C."/>
            <person name="Schuetze A."/>
            <person name="Rohde M."/>
            <person name="Tindall B.J."/>
            <person name="Goeker M."/>
            <person name="Bristow J."/>
            <person name="Eisen J.A."/>
            <person name="Markowitz V."/>
            <person name="Hugenholtz P."/>
            <person name="Kyrpides N.C."/>
            <person name="Klenk H.-P."/>
            <person name="Chen F."/>
        </authorList>
    </citation>
    <scope>NUCLEOTIDE SEQUENCE [LARGE SCALE GENOMIC DNA]</scope>
    <source>
        <strain evidence="3">ATCC 33905 / DSM 74 / LMG 10896 / Claus 1</strain>
    </source>
</reference>
<keyword evidence="2" id="KW-0614">Plasmid</keyword>
<evidence type="ECO:0000259" key="1">
    <source>
        <dbReference type="Pfam" id="PF14289"/>
    </source>
</evidence>
<name>D2QVX3_SPILD</name>
<dbReference type="AlphaFoldDB" id="D2QVX3"/>